<name>A0A6G6ATI2_STRSU</name>
<evidence type="ECO:0000259" key="1">
    <source>
        <dbReference type="Pfam" id="PF13612"/>
    </source>
</evidence>
<dbReference type="InterPro" id="IPR025668">
    <property type="entry name" value="Tnp_DDE_dom"/>
</dbReference>
<evidence type="ECO:0000313" key="2">
    <source>
        <dbReference type="EMBL" id="QID25633.1"/>
    </source>
</evidence>
<accession>A0A6G6ATI2</accession>
<evidence type="ECO:0000313" key="3">
    <source>
        <dbReference type="EMBL" id="QID26738.1"/>
    </source>
</evidence>
<proteinExistence type="predicted"/>
<gene>
    <name evidence="2" type="ORF">YS10-GM000023</name>
    <name evidence="3" type="ORF">YS430-GM000023</name>
</gene>
<reference evidence="2" key="1">
    <citation type="submission" date="2018-11" db="EMBL/GenBank/DDBJ databases">
        <title>Characterization of mobile element carrying drug resistance determinants of Streptococcus suis from China.</title>
        <authorList>
            <person name="Zheng H."/>
        </authorList>
    </citation>
    <scope>NUCLEOTIDE SEQUENCE</scope>
</reference>
<feature type="domain" description="Transposase DDE" evidence="1">
    <location>
        <begin position="118"/>
        <end position="221"/>
    </location>
</feature>
<dbReference type="NCBIfam" id="NF033520">
    <property type="entry name" value="transpos_IS982"/>
    <property type="match status" value="1"/>
</dbReference>
<sequence length="237" mass="27481">MSHLQYTAESHHLQWNVRQLSQICHHFYQNYCPYSFKHQRNVGLVKVSDESLLVLLLLQAELGMTSQRHFYKICHLFPCGRLLGGRLLERSRFNRRSKQLIWLVQFIRKAMTDMLPSDRVAIIDSFPLPLCQPVRNHRVAIFKGLADIGYNASKHLWFHGFKVHMLVTLSGYILNYVVTPASVHDIKVVYELLEGGKQSVILGDLGYLSSELKKDLKLEGYYAMDAISTKYGRDRRT</sequence>
<organism evidence="2">
    <name type="scientific">Streptococcus suis</name>
    <dbReference type="NCBI Taxonomy" id="1307"/>
    <lineage>
        <taxon>Bacteria</taxon>
        <taxon>Bacillati</taxon>
        <taxon>Bacillota</taxon>
        <taxon>Bacilli</taxon>
        <taxon>Lactobacillales</taxon>
        <taxon>Streptococcaceae</taxon>
        <taxon>Streptococcus</taxon>
    </lineage>
</organism>
<dbReference type="EMBL" id="MK211809">
    <property type="protein sequence ID" value="QID25633.1"/>
    <property type="molecule type" value="Genomic_DNA"/>
</dbReference>
<protein>
    <submittedName>
        <fullName evidence="2">Transposase</fullName>
    </submittedName>
</protein>
<dbReference type="Pfam" id="PF13612">
    <property type="entry name" value="DDE_Tnp_1_3"/>
    <property type="match status" value="1"/>
</dbReference>
<dbReference type="AlphaFoldDB" id="A0A6G6ATI2"/>
<dbReference type="EMBL" id="MK211825">
    <property type="protein sequence ID" value="QID26738.1"/>
    <property type="molecule type" value="Genomic_DNA"/>
</dbReference>